<keyword evidence="3" id="KW-1185">Reference proteome</keyword>
<gene>
    <name evidence="2" type="ORF">DFH07DRAFT_1036388</name>
</gene>
<accession>A0AAD7K3W6</accession>
<feature type="chain" id="PRO_5042204776" description="Aminoglycoside phosphotransferase domain-containing protein" evidence="1">
    <location>
        <begin position="18"/>
        <end position="175"/>
    </location>
</feature>
<proteinExistence type="predicted"/>
<dbReference type="Proteomes" id="UP001215280">
    <property type="component" value="Unassembled WGS sequence"/>
</dbReference>
<protein>
    <recommendedName>
        <fullName evidence="4">Aminoglycoside phosphotransferase domain-containing protein</fullName>
    </recommendedName>
</protein>
<evidence type="ECO:0000313" key="2">
    <source>
        <dbReference type="EMBL" id="KAJ7777963.1"/>
    </source>
</evidence>
<dbReference type="AlphaFoldDB" id="A0AAD7K3W6"/>
<keyword evidence="1" id="KW-0732">Signal</keyword>
<dbReference type="EMBL" id="JARJLG010000009">
    <property type="protein sequence ID" value="KAJ7777963.1"/>
    <property type="molecule type" value="Genomic_DNA"/>
</dbReference>
<organism evidence="2 3">
    <name type="scientific">Mycena maculata</name>
    <dbReference type="NCBI Taxonomy" id="230809"/>
    <lineage>
        <taxon>Eukaryota</taxon>
        <taxon>Fungi</taxon>
        <taxon>Dikarya</taxon>
        <taxon>Basidiomycota</taxon>
        <taxon>Agaricomycotina</taxon>
        <taxon>Agaricomycetes</taxon>
        <taxon>Agaricomycetidae</taxon>
        <taxon>Agaricales</taxon>
        <taxon>Marasmiineae</taxon>
        <taxon>Mycenaceae</taxon>
        <taxon>Mycena</taxon>
    </lineage>
</organism>
<evidence type="ECO:0000256" key="1">
    <source>
        <dbReference type="SAM" id="SignalP"/>
    </source>
</evidence>
<feature type="signal peptide" evidence="1">
    <location>
        <begin position="1"/>
        <end position="17"/>
    </location>
</feature>
<name>A0AAD7K3W6_9AGAR</name>
<evidence type="ECO:0008006" key="4">
    <source>
        <dbReference type="Google" id="ProtNLM"/>
    </source>
</evidence>
<comment type="caution">
    <text evidence="2">The sequence shown here is derived from an EMBL/GenBank/DDBJ whole genome shotgun (WGS) entry which is preliminary data.</text>
</comment>
<sequence>MIAFQLICTTLISLVDADGNVTGLIDWDGATVGPRQGAFARYPSRVTRDWDPLMYDYRETGDDDAEDLFREAQQEDPPETLSRFRDECAIFTRLNPDHGRLTRFSHLLETLEIAIQLPFTRPNILDKPTKYVYGGNDDAKIESISLVTLSQRLSTAPWLRDTVGEAKRIAGGEYV</sequence>
<evidence type="ECO:0000313" key="3">
    <source>
        <dbReference type="Proteomes" id="UP001215280"/>
    </source>
</evidence>
<reference evidence="2" key="1">
    <citation type="submission" date="2023-03" db="EMBL/GenBank/DDBJ databases">
        <title>Massive genome expansion in bonnet fungi (Mycena s.s.) driven by repeated elements and novel gene families across ecological guilds.</title>
        <authorList>
            <consortium name="Lawrence Berkeley National Laboratory"/>
            <person name="Harder C.B."/>
            <person name="Miyauchi S."/>
            <person name="Viragh M."/>
            <person name="Kuo A."/>
            <person name="Thoen E."/>
            <person name="Andreopoulos B."/>
            <person name="Lu D."/>
            <person name="Skrede I."/>
            <person name="Drula E."/>
            <person name="Henrissat B."/>
            <person name="Morin E."/>
            <person name="Kohler A."/>
            <person name="Barry K."/>
            <person name="LaButti K."/>
            <person name="Morin E."/>
            <person name="Salamov A."/>
            <person name="Lipzen A."/>
            <person name="Mereny Z."/>
            <person name="Hegedus B."/>
            <person name="Baldrian P."/>
            <person name="Stursova M."/>
            <person name="Weitz H."/>
            <person name="Taylor A."/>
            <person name="Grigoriev I.V."/>
            <person name="Nagy L.G."/>
            <person name="Martin F."/>
            <person name="Kauserud H."/>
        </authorList>
    </citation>
    <scope>NUCLEOTIDE SEQUENCE</scope>
    <source>
        <strain evidence="2">CBHHK188m</strain>
    </source>
</reference>